<dbReference type="InterPro" id="IPR016155">
    <property type="entry name" value="Mopterin_synth/thiamin_S_b"/>
</dbReference>
<dbReference type="NCBIfam" id="TIGR01682">
    <property type="entry name" value="moaD"/>
    <property type="match status" value="1"/>
</dbReference>
<dbReference type="AlphaFoldDB" id="A0A2G6JAN1"/>
<dbReference type="CDD" id="cd00754">
    <property type="entry name" value="Ubl_MoaD"/>
    <property type="match status" value="1"/>
</dbReference>
<evidence type="ECO:0000256" key="5">
    <source>
        <dbReference type="ARBA" id="ARBA00024247"/>
    </source>
</evidence>
<dbReference type="InterPro" id="IPR012675">
    <property type="entry name" value="Beta-grasp_dom_sf"/>
</dbReference>
<dbReference type="Proteomes" id="UP000242733">
    <property type="component" value="Unassembled WGS sequence"/>
</dbReference>
<dbReference type="NCBIfam" id="TIGR01687">
    <property type="entry name" value="moaD_arch"/>
    <property type="match status" value="1"/>
</dbReference>
<comment type="similarity">
    <text evidence="4">Belongs to the MoaD family.</text>
</comment>
<evidence type="ECO:0000256" key="1">
    <source>
        <dbReference type="ARBA" id="ARBA00005046"/>
    </source>
</evidence>
<dbReference type="SUPFAM" id="SSF54285">
    <property type="entry name" value="MoaD/ThiS"/>
    <property type="match status" value="1"/>
</dbReference>
<evidence type="ECO:0000313" key="6">
    <source>
        <dbReference type="EMBL" id="PIE20478.1"/>
    </source>
</evidence>
<proteinExistence type="inferred from homology"/>
<reference evidence="6 7" key="1">
    <citation type="submission" date="2017-10" db="EMBL/GenBank/DDBJ databases">
        <title>Novel microbial diversity and functional potential in the marine mammal oral microbiome.</title>
        <authorList>
            <person name="Dudek N.K."/>
            <person name="Sun C.L."/>
            <person name="Burstein D."/>
            <person name="Kantor R.S."/>
            <person name="Aliaga Goltsman D.S."/>
            <person name="Bik E.M."/>
            <person name="Thomas B.C."/>
            <person name="Banfield J.F."/>
            <person name="Relman D.A."/>
        </authorList>
    </citation>
    <scope>NUCLEOTIDE SEQUENCE [LARGE SCALE GENOMIC DNA]</scope>
    <source>
        <strain evidence="6">DOLJORAL78_49_30</strain>
    </source>
</reference>
<keyword evidence="2" id="KW-0547">Nucleotide-binding</keyword>
<dbReference type="GO" id="GO:1990133">
    <property type="term" value="C:molybdopterin adenylyltransferase complex"/>
    <property type="evidence" value="ECO:0007669"/>
    <property type="project" value="TreeGrafter"/>
</dbReference>
<dbReference type="Gene3D" id="3.10.20.30">
    <property type="match status" value="1"/>
</dbReference>
<gene>
    <name evidence="6" type="primary">moaD</name>
    <name evidence="6" type="ORF">CSA61_01790</name>
</gene>
<evidence type="ECO:0000313" key="7">
    <source>
        <dbReference type="Proteomes" id="UP000242733"/>
    </source>
</evidence>
<comment type="pathway">
    <text evidence="1">Cofactor biosynthesis; molybdopterin biosynthesis.</text>
</comment>
<dbReference type="InterPro" id="IPR044672">
    <property type="entry name" value="MOCS2A"/>
</dbReference>
<dbReference type="InterPro" id="IPR010038">
    <property type="entry name" value="MoaD_arc-typ"/>
</dbReference>
<dbReference type="GO" id="GO:0006777">
    <property type="term" value="P:Mo-molybdopterin cofactor biosynthetic process"/>
    <property type="evidence" value="ECO:0007669"/>
    <property type="project" value="UniProtKB-KW"/>
</dbReference>
<accession>A0A2G6JAN1</accession>
<dbReference type="GO" id="GO:0000166">
    <property type="term" value="F:nucleotide binding"/>
    <property type="evidence" value="ECO:0007669"/>
    <property type="project" value="UniProtKB-KW"/>
</dbReference>
<dbReference type="InterPro" id="IPR003749">
    <property type="entry name" value="ThiS/MoaD-like"/>
</dbReference>
<dbReference type="PANTHER" id="PTHR33359">
    <property type="entry name" value="MOLYBDOPTERIN SYNTHASE SULFUR CARRIER SUBUNIT"/>
    <property type="match status" value="1"/>
</dbReference>
<name>A0A2G6JAN1_NEPCE</name>
<dbReference type="Pfam" id="PF02597">
    <property type="entry name" value="ThiS"/>
    <property type="match status" value="1"/>
</dbReference>
<dbReference type="UniPathway" id="UPA00344"/>
<comment type="caution">
    <text evidence="6">The sequence shown here is derived from an EMBL/GenBank/DDBJ whole genome shotgun (WGS) entry which is preliminary data.</text>
</comment>
<keyword evidence="3" id="KW-0501">Molybdenum cofactor biosynthesis</keyword>
<evidence type="ECO:0000256" key="3">
    <source>
        <dbReference type="ARBA" id="ARBA00023150"/>
    </source>
</evidence>
<dbReference type="EMBL" id="PDSG01000006">
    <property type="protein sequence ID" value="PIE20478.1"/>
    <property type="molecule type" value="Genomic_DNA"/>
</dbReference>
<evidence type="ECO:0000256" key="4">
    <source>
        <dbReference type="ARBA" id="ARBA00024200"/>
    </source>
</evidence>
<evidence type="ECO:0000256" key="2">
    <source>
        <dbReference type="ARBA" id="ARBA00022741"/>
    </source>
</evidence>
<protein>
    <recommendedName>
        <fullName evidence="5">Molybdopterin synthase sulfur carrier subunit</fullName>
    </recommendedName>
</protein>
<sequence length="83" mass="9150">MAKVVYFASLRERLGRSEERYSLTTGVPVITLMEQLIAQHGEYLAAAFNEGQIMIAVNQEMADRQTIVTDGDEVAFFPPVTGG</sequence>
<organism evidence="6 7">
    <name type="scientific">Neptuniibacter caesariensis</name>
    <dbReference type="NCBI Taxonomy" id="207954"/>
    <lineage>
        <taxon>Bacteria</taxon>
        <taxon>Pseudomonadati</taxon>
        <taxon>Pseudomonadota</taxon>
        <taxon>Gammaproteobacteria</taxon>
        <taxon>Oceanospirillales</taxon>
        <taxon>Oceanospirillaceae</taxon>
        <taxon>Neptuniibacter</taxon>
    </lineage>
</organism>
<dbReference type="FunFam" id="3.10.20.30:FF:000010">
    <property type="entry name" value="Molybdopterin synthase sulfur carrier subunit"/>
    <property type="match status" value="1"/>
</dbReference>
<dbReference type="PANTHER" id="PTHR33359:SF1">
    <property type="entry name" value="MOLYBDOPTERIN SYNTHASE SULFUR CARRIER SUBUNIT"/>
    <property type="match status" value="1"/>
</dbReference>